<protein>
    <recommendedName>
        <fullName evidence="5">Lipoprotein LpqN</fullName>
    </recommendedName>
</protein>
<feature type="compositionally biased region" description="Low complexity" evidence="1">
    <location>
        <begin position="29"/>
        <end position="51"/>
    </location>
</feature>
<feature type="region of interest" description="Disordered" evidence="1">
    <location>
        <begin position="21"/>
        <end position="64"/>
    </location>
</feature>
<organism evidence="3 4">
    <name type="scientific">Mycolicibacterium poriferae</name>
    <dbReference type="NCBI Taxonomy" id="39694"/>
    <lineage>
        <taxon>Bacteria</taxon>
        <taxon>Bacillati</taxon>
        <taxon>Actinomycetota</taxon>
        <taxon>Actinomycetes</taxon>
        <taxon>Mycobacteriales</taxon>
        <taxon>Mycobacteriaceae</taxon>
        <taxon>Mycolicibacterium</taxon>
    </lineage>
</organism>
<name>A0A6N4V824_9MYCO</name>
<feature type="chain" id="PRO_5039585567" description="Lipoprotein LpqN" evidence="2">
    <location>
        <begin position="21"/>
        <end position="222"/>
    </location>
</feature>
<reference evidence="3 4" key="1">
    <citation type="journal article" date="2019" name="Emerg. Microbes Infect.">
        <title>Comprehensive subspecies identification of 175 nontuberculous mycobacteria species based on 7547 genomic profiles.</title>
        <authorList>
            <person name="Matsumoto Y."/>
            <person name="Kinjo T."/>
            <person name="Motooka D."/>
            <person name="Nabeya D."/>
            <person name="Jung N."/>
            <person name="Uechi K."/>
            <person name="Horii T."/>
            <person name="Iida T."/>
            <person name="Fujita J."/>
            <person name="Nakamura S."/>
        </authorList>
    </citation>
    <scope>NUCLEOTIDE SEQUENCE [LARGE SCALE GENOMIC DNA]</scope>
    <source>
        <strain evidence="3 4">JCM 12603</strain>
    </source>
</reference>
<dbReference type="RefSeq" id="WP_235682494.1">
    <property type="nucleotide sequence ID" value="NZ_AP022570.1"/>
</dbReference>
<evidence type="ECO:0008006" key="5">
    <source>
        <dbReference type="Google" id="ProtNLM"/>
    </source>
</evidence>
<evidence type="ECO:0000256" key="1">
    <source>
        <dbReference type="SAM" id="MobiDB-lite"/>
    </source>
</evidence>
<dbReference type="EMBL" id="AP022570">
    <property type="protein sequence ID" value="BBX50579.1"/>
    <property type="molecule type" value="Genomic_DNA"/>
</dbReference>
<dbReference type="KEGG" id="mpof:MPOR_16050"/>
<dbReference type="Proteomes" id="UP000466785">
    <property type="component" value="Chromosome"/>
</dbReference>
<proteinExistence type="predicted"/>
<feature type="compositionally biased region" description="Pro residues" evidence="1">
    <location>
        <begin position="52"/>
        <end position="64"/>
    </location>
</feature>
<keyword evidence="2" id="KW-0732">Signal</keyword>
<evidence type="ECO:0000313" key="3">
    <source>
        <dbReference type="EMBL" id="BBX50579.1"/>
    </source>
</evidence>
<keyword evidence="4" id="KW-1185">Reference proteome</keyword>
<evidence type="ECO:0000313" key="4">
    <source>
        <dbReference type="Proteomes" id="UP000466785"/>
    </source>
</evidence>
<feature type="signal peptide" evidence="2">
    <location>
        <begin position="1"/>
        <end position="20"/>
    </location>
</feature>
<gene>
    <name evidence="3" type="ORF">MPOR_16050</name>
</gene>
<dbReference type="AlphaFoldDB" id="A0A6N4V824"/>
<accession>A0A6N4V824</accession>
<dbReference type="PROSITE" id="PS51257">
    <property type="entry name" value="PROKAR_LIPOPROTEIN"/>
    <property type="match status" value="1"/>
</dbReference>
<evidence type="ECO:0000256" key="2">
    <source>
        <dbReference type="SAM" id="SignalP"/>
    </source>
</evidence>
<sequence>MPRRLAVVALLAVLAGSACTRSSEGVPVAAPGAQQSASTTTATTGRDEPAPGVVPTPEPRPGPEPLCAPATLPPVRTVALVADPDAPTATVAVPDGWSMSGGNGDVGAELNGPAGMRAVVTIAATDADAETAFREYADQLTADSSITTLSVLPGEMCGLSGQTLLGILSDGTQTVQYRDRIVHVPTGERDYLIAVHVTAPSDAPGFDEPAALLTDDFEIGLP</sequence>